<comment type="subcellular location">
    <subcellularLocation>
        <location evidence="1">Endoplasmic reticulum membrane</location>
        <topology evidence="1">Multi-pass membrane protein</topology>
    </subcellularLocation>
</comment>
<keyword evidence="2" id="KW-0812">Transmembrane</keyword>
<dbReference type="Pfam" id="PF10261">
    <property type="entry name" value="FIT"/>
    <property type="match status" value="1"/>
</dbReference>
<keyword evidence="6" id="KW-0443">Lipid metabolism</keyword>
<dbReference type="GO" id="GO:0008654">
    <property type="term" value="P:phospholipid biosynthetic process"/>
    <property type="evidence" value="ECO:0007669"/>
    <property type="project" value="TreeGrafter"/>
</dbReference>
<reference evidence="9" key="1">
    <citation type="submission" date="2022-11" db="UniProtKB">
        <authorList>
            <consortium name="WormBaseParasite"/>
        </authorList>
    </citation>
    <scope>IDENTIFICATION</scope>
</reference>
<evidence type="ECO:0000313" key="8">
    <source>
        <dbReference type="Proteomes" id="UP000887540"/>
    </source>
</evidence>
<keyword evidence="7" id="KW-0472">Membrane</keyword>
<name>A0A914EFW9_9BILA</name>
<evidence type="ECO:0000256" key="5">
    <source>
        <dbReference type="ARBA" id="ARBA00022989"/>
    </source>
</evidence>
<dbReference type="GO" id="GO:0005789">
    <property type="term" value="C:endoplasmic reticulum membrane"/>
    <property type="evidence" value="ECO:0007669"/>
    <property type="project" value="UniProtKB-SubCell"/>
</dbReference>
<sequence length="239" mass="27788">MFLIGPVYSVDVKVTLQFKHESLIESCSTGCCYLSLVFLHIIAVAFKTWHRSNFRPVYFPMKVNRKLIVGSVEARMKTVGGRQIIREECFKKNHPHPKLFHSTYQLLENIKKIKKAFSFVHYERITGQCHGFEALSRHHCSDKGGKWIPGFDISGHCFLLIYSVLIVCEEAIAFKNWPTSPKNTPKHITTPKEYEDFQVASRLVQYLFIAKTVFHFLWDVQLVITSLYYHTLSINSWVL</sequence>
<dbReference type="PANTHER" id="PTHR23129:SF0">
    <property type="entry name" value="ACYL-COENZYME A DIPHOSPHATASE FITM2"/>
    <property type="match status" value="1"/>
</dbReference>
<evidence type="ECO:0000256" key="7">
    <source>
        <dbReference type="ARBA" id="ARBA00023136"/>
    </source>
</evidence>
<dbReference type="GO" id="GO:0019915">
    <property type="term" value="P:lipid storage"/>
    <property type="evidence" value="ECO:0007669"/>
    <property type="project" value="InterPro"/>
</dbReference>
<dbReference type="Proteomes" id="UP000887540">
    <property type="component" value="Unplaced"/>
</dbReference>
<evidence type="ECO:0000256" key="2">
    <source>
        <dbReference type="ARBA" id="ARBA00022692"/>
    </source>
</evidence>
<evidence type="ECO:0000256" key="1">
    <source>
        <dbReference type="ARBA" id="ARBA00004477"/>
    </source>
</evidence>
<keyword evidence="3" id="KW-0378">Hydrolase</keyword>
<dbReference type="GO" id="GO:0034389">
    <property type="term" value="P:lipid droplet organization"/>
    <property type="evidence" value="ECO:0007669"/>
    <property type="project" value="TreeGrafter"/>
</dbReference>
<dbReference type="WBParaSite" id="ACRNAN_scaffold7800.g10577.t1">
    <property type="protein sequence ID" value="ACRNAN_scaffold7800.g10577.t1"/>
    <property type="gene ID" value="ACRNAN_scaffold7800.g10577"/>
</dbReference>
<dbReference type="InterPro" id="IPR019388">
    <property type="entry name" value="FIT"/>
</dbReference>
<keyword evidence="4" id="KW-0256">Endoplasmic reticulum</keyword>
<protein>
    <submittedName>
        <fullName evidence="9">Uncharacterized protein</fullName>
    </submittedName>
</protein>
<dbReference type="AlphaFoldDB" id="A0A914EFW9"/>
<evidence type="ECO:0000256" key="6">
    <source>
        <dbReference type="ARBA" id="ARBA00023098"/>
    </source>
</evidence>
<dbReference type="GO" id="GO:0010945">
    <property type="term" value="F:coenzyme A diphosphatase activity"/>
    <property type="evidence" value="ECO:0007669"/>
    <property type="project" value="InterPro"/>
</dbReference>
<dbReference type="PANTHER" id="PTHR23129">
    <property type="entry name" value="ACYL-COENZYME A DIPHOSPHATASE FITM2"/>
    <property type="match status" value="1"/>
</dbReference>
<evidence type="ECO:0000256" key="4">
    <source>
        <dbReference type="ARBA" id="ARBA00022824"/>
    </source>
</evidence>
<evidence type="ECO:0000256" key="3">
    <source>
        <dbReference type="ARBA" id="ARBA00022801"/>
    </source>
</evidence>
<keyword evidence="5" id="KW-1133">Transmembrane helix</keyword>
<proteinExistence type="predicted"/>
<accession>A0A914EFW9</accession>
<organism evidence="8 9">
    <name type="scientific">Acrobeloides nanus</name>
    <dbReference type="NCBI Taxonomy" id="290746"/>
    <lineage>
        <taxon>Eukaryota</taxon>
        <taxon>Metazoa</taxon>
        <taxon>Ecdysozoa</taxon>
        <taxon>Nematoda</taxon>
        <taxon>Chromadorea</taxon>
        <taxon>Rhabditida</taxon>
        <taxon>Tylenchina</taxon>
        <taxon>Cephalobomorpha</taxon>
        <taxon>Cephaloboidea</taxon>
        <taxon>Cephalobidae</taxon>
        <taxon>Acrobeloides</taxon>
    </lineage>
</organism>
<evidence type="ECO:0000313" key="9">
    <source>
        <dbReference type="WBParaSite" id="ACRNAN_scaffold7800.g10577.t1"/>
    </source>
</evidence>
<keyword evidence="8" id="KW-1185">Reference proteome</keyword>